<feature type="domain" description="Baseplate wedge protein gp6-like N-terminal helical" evidence="1">
    <location>
        <begin position="13"/>
        <end position="86"/>
    </location>
</feature>
<gene>
    <name evidence="3" type="ORF">UFOVP245_121</name>
</gene>
<accession>A0A6J7X1Y5</accession>
<organism evidence="3">
    <name type="scientific">uncultured Caudovirales phage</name>
    <dbReference type="NCBI Taxonomy" id="2100421"/>
    <lineage>
        <taxon>Viruses</taxon>
        <taxon>Duplodnaviria</taxon>
        <taxon>Heunggongvirae</taxon>
        <taxon>Uroviricota</taxon>
        <taxon>Caudoviricetes</taxon>
        <taxon>Peduoviridae</taxon>
        <taxon>Maltschvirus</taxon>
        <taxon>Maltschvirus maltsch</taxon>
    </lineage>
</organism>
<dbReference type="Pfam" id="PF21379">
    <property type="entry name" value="Gp6-like_1st"/>
    <property type="match status" value="1"/>
</dbReference>
<name>A0A6J7X1Y5_9CAUD</name>
<protein>
    <submittedName>
        <fullName evidence="3">Baseplate wedge subunit</fullName>
    </submittedName>
</protein>
<evidence type="ECO:0000259" key="2">
    <source>
        <dbReference type="Pfam" id="PF21871"/>
    </source>
</evidence>
<proteinExistence type="predicted"/>
<evidence type="ECO:0000313" key="3">
    <source>
        <dbReference type="EMBL" id="CAB5221303.1"/>
    </source>
</evidence>
<dbReference type="Gene3D" id="3.30.300.200">
    <property type="match status" value="1"/>
</dbReference>
<dbReference type="EMBL" id="LR798287">
    <property type="protein sequence ID" value="CAB5221303.1"/>
    <property type="molecule type" value="Genomic_DNA"/>
</dbReference>
<feature type="domain" description="Baseplate wedge protein gp6 C-terminal" evidence="2">
    <location>
        <begin position="383"/>
        <end position="448"/>
    </location>
</feature>
<evidence type="ECO:0000259" key="1">
    <source>
        <dbReference type="Pfam" id="PF21379"/>
    </source>
</evidence>
<dbReference type="InterPro" id="IPR049026">
    <property type="entry name" value="Gp6-like_N"/>
</dbReference>
<dbReference type="InterPro" id="IPR054065">
    <property type="entry name" value="Gp6_C-III"/>
</dbReference>
<reference evidence="3" key="1">
    <citation type="submission" date="2020-05" db="EMBL/GenBank/DDBJ databases">
        <authorList>
            <person name="Chiriac C."/>
            <person name="Salcher M."/>
            <person name="Ghai R."/>
            <person name="Kavagutti S V."/>
        </authorList>
    </citation>
    <scope>NUCLEOTIDE SEQUENCE</scope>
</reference>
<sequence>MANTGFLDVSELSFDGIKSNLKTFLQSKTDFKDYNFEGSNLSNLLDVLSYNTYMNAYYLNMIGSEMFLDTAQIKSSVISHAKDLNYLPRSKTSARAKVTFTINTGNDRPNYIIIPENYSVRTSYSGKNYEFTTNEDIVVTNLNGVYSTDSVFVYEGKIVEEFFTVSSDTRFILQSDNIDTNSIKVNVIKSSSDSSNTAYAKAENLFGLTSNSEIYFIQGYGTNQYEIAFGDGVSGKSVTNGNIVKVKYRSTNGEEGNRASSFTPSGLIDGYNVTVSTNVIAADGSEREDVDSIKKFAPRHYATQNRAVTREDYITLVREAYPQIKTVNVYGGEDADPPQYGKVIITAIPYGASPILSKELKEDIIRYLTTKSITTEPLIYDPEYMYAEINVDVFYNPNLTTKTPLQLRTDVLSAIQMYDNDHLNNFGDDIRKSKLSSYIDNADGSIVSNDLILRAMYKIAPLKAQSTRVNFSFSNPIYNPISRTYTPGEIEAVRSDTFTYSVPGVIGTSYTARISDDGNGILRLYYSAPNLPVNILIPNIGTVDYTTGNMEFDIYPYNYTDVINFYAKLDTADIAVIKPTKFLKIDYTKVVINMIPKTA</sequence>
<dbReference type="Pfam" id="PF21871">
    <property type="entry name" value="Gp6_C-III"/>
    <property type="match status" value="1"/>
</dbReference>